<reference evidence="1 2" key="1">
    <citation type="submission" date="2016-02" db="EMBL/GenBank/DDBJ databases">
        <authorList>
            <person name="Wen L."/>
            <person name="He K."/>
            <person name="Yang H."/>
        </authorList>
    </citation>
    <scope>NUCLEOTIDE SEQUENCE [LARGE SCALE GENOMIC DNA]</scope>
    <source>
        <strain evidence="1 2">CD09_2</strain>
    </source>
</reference>
<accession>A0A177JNJ4</accession>
<sequence>MDVRPYSDEYAYAYVSVSDDQHQEFIDWLAQNNCDVDDYVDGEWYQMIVNIHGKGGAARFKLTWGGQESEADKRADAAKKEFLKALLGGAA</sequence>
<evidence type="ECO:0000313" key="1">
    <source>
        <dbReference type="EMBL" id="OAH42753.1"/>
    </source>
</evidence>
<organism evidence="1 2">
    <name type="scientific">Sphingobium yanoikuyae</name>
    <name type="common">Sphingomonas yanoikuyae</name>
    <dbReference type="NCBI Taxonomy" id="13690"/>
    <lineage>
        <taxon>Bacteria</taxon>
        <taxon>Pseudomonadati</taxon>
        <taxon>Pseudomonadota</taxon>
        <taxon>Alphaproteobacteria</taxon>
        <taxon>Sphingomonadales</taxon>
        <taxon>Sphingomonadaceae</taxon>
        <taxon>Sphingobium</taxon>
    </lineage>
</organism>
<proteinExistence type="predicted"/>
<dbReference type="EMBL" id="LSTR01000040">
    <property type="protein sequence ID" value="OAH42753.1"/>
    <property type="molecule type" value="Genomic_DNA"/>
</dbReference>
<evidence type="ECO:0000313" key="2">
    <source>
        <dbReference type="Proteomes" id="UP000077262"/>
    </source>
</evidence>
<dbReference type="Proteomes" id="UP000077262">
    <property type="component" value="Unassembled WGS sequence"/>
</dbReference>
<protein>
    <submittedName>
        <fullName evidence="1">Uncharacterized protein</fullName>
    </submittedName>
</protein>
<gene>
    <name evidence="1" type="ORF">AX777_05815</name>
</gene>
<comment type="caution">
    <text evidence="1">The sequence shown here is derived from an EMBL/GenBank/DDBJ whole genome shotgun (WGS) entry which is preliminary data.</text>
</comment>
<name>A0A177JNJ4_SPHYA</name>
<dbReference type="AlphaFoldDB" id="A0A177JNJ4"/>